<comment type="subunit">
    <text evidence="2 8">Homodimer.</text>
</comment>
<dbReference type="GO" id="GO:0002100">
    <property type="term" value="P:tRNA wobble adenosine to inosine editing"/>
    <property type="evidence" value="ECO:0007669"/>
    <property type="project" value="UniProtKB-UniRule"/>
</dbReference>
<evidence type="ECO:0000313" key="11">
    <source>
        <dbReference type="Proteomes" id="UP000274511"/>
    </source>
</evidence>
<accession>A0A3N0UNE4</accession>
<protein>
    <recommendedName>
        <fullName evidence="8">tRNA-specific adenosine deaminase</fullName>
        <ecNumber evidence="8">3.5.4.33</ecNumber>
    </recommendedName>
</protein>
<dbReference type="PROSITE" id="PS00903">
    <property type="entry name" value="CYT_DCMP_DEAMINASES_1"/>
    <property type="match status" value="1"/>
</dbReference>
<dbReference type="InterPro" id="IPR016192">
    <property type="entry name" value="APOBEC/CMP_deaminase_Zn-bd"/>
</dbReference>
<dbReference type="InterPro" id="IPR028883">
    <property type="entry name" value="tRNA_aden_deaminase"/>
</dbReference>
<evidence type="ECO:0000256" key="6">
    <source>
        <dbReference type="ARBA" id="ARBA00022833"/>
    </source>
</evidence>
<comment type="similarity">
    <text evidence="1">Belongs to the cytidine and deoxycytidylate deaminase family. ADAT2 subfamily.</text>
</comment>
<dbReference type="Gene3D" id="3.40.140.10">
    <property type="entry name" value="Cytidine Deaminase, domain 2"/>
    <property type="match status" value="1"/>
</dbReference>
<evidence type="ECO:0000259" key="9">
    <source>
        <dbReference type="PROSITE" id="PS51747"/>
    </source>
</evidence>
<organism evidence="10 11">
    <name type="scientific">Lonsdalea populi</name>
    <dbReference type="NCBI Taxonomy" id="1172565"/>
    <lineage>
        <taxon>Bacteria</taxon>
        <taxon>Pseudomonadati</taxon>
        <taxon>Pseudomonadota</taxon>
        <taxon>Gammaproteobacteria</taxon>
        <taxon>Enterobacterales</taxon>
        <taxon>Pectobacteriaceae</taxon>
        <taxon>Lonsdalea</taxon>
    </lineage>
</organism>
<keyword evidence="5 8" id="KW-0378">Hydrolase</keyword>
<comment type="function">
    <text evidence="8">Catalyzes the deamination of adenosine to inosine at the wobble position 34 of tRNA(Arg2).</text>
</comment>
<gene>
    <name evidence="8 10" type="primary">tadA</name>
    <name evidence="10" type="ORF">EC392_03290</name>
</gene>
<dbReference type="InterPro" id="IPR002125">
    <property type="entry name" value="CMP_dCMP_dom"/>
</dbReference>
<name>A0A3N0UNE4_9GAMM</name>
<dbReference type="EMBL" id="RJUJ01000003">
    <property type="protein sequence ID" value="ROH83220.1"/>
    <property type="molecule type" value="Genomic_DNA"/>
</dbReference>
<feature type="active site" description="Proton donor" evidence="8">
    <location>
        <position position="72"/>
    </location>
</feature>
<keyword evidence="3 8" id="KW-0819">tRNA processing</keyword>
<evidence type="ECO:0000313" key="10">
    <source>
        <dbReference type="EMBL" id="ROH83220.1"/>
    </source>
</evidence>
<dbReference type="AlphaFoldDB" id="A0A3N0UNE4"/>
<evidence type="ECO:0000256" key="1">
    <source>
        <dbReference type="ARBA" id="ARBA00010669"/>
    </source>
</evidence>
<evidence type="ECO:0000256" key="5">
    <source>
        <dbReference type="ARBA" id="ARBA00022801"/>
    </source>
</evidence>
<evidence type="ECO:0000256" key="3">
    <source>
        <dbReference type="ARBA" id="ARBA00022694"/>
    </source>
</evidence>
<evidence type="ECO:0000256" key="2">
    <source>
        <dbReference type="ARBA" id="ARBA00011738"/>
    </source>
</evidence>
<proteinExistence type="inferred from homology"/>
<comment type="catalytic activity">
    <reaction evidence="7 8">
        <text>adenosine(34) in tRNA + H2O + H(+) = inosine(34) in tRNA + NH4(+)</text>
        <dbReference type="Rhea" id="RHEA:43168"/>
        <dbReference type="Rhea" id="RHEA-COMP:10373"/>
        <dbReference type="Rhea" id="RHEA-COMP:10374"/>
        <dbReference type="ChEBI" id="CHEBI:15377"/>
        <dbReference type="ChEBI" id="CHEBI:15378"/>
        <dbReference type="ChEBI" id="CHEBI:28938"/>
        <dbReference type="ChEBI" id="CHEBI:74411"/>
        <dbReference type="ChEBI" id="CHEBI:82852"/>
        <dbReference type="EC" id="3.5.4.33"/>
    </reaction>
</comment>
<sequence length="182" mass="19703">MPAAHERLTGKRGTMNSVNGDEFWMQHALVLAQRAWDEGEVPVGAVLVLDNQVIGEGWNRSIGQHDPTAHAEIMALRQGGMVVQNYRLLNSTLYITLEPCVMCAGAMVHSRIGRAVYGAADAKTGAAGSLVDILRHPGMNHRIEITSGVLAEACSTQLSDFFRLRRKQQKARRAAASGGLLS</sequence>
<dbReference type="GO" id="GO:0052717">
    <property type="term" value="F:tRNA-specific adenosine-34 deaminase activity"/>
    <property type="evidence" value="ECO:0007669"/>
    <property type="project" value="UniProtKB-UniRule"/>
</dbReference>
<feature type="binding site" evidence="8">
    <location>
        <position position="103"/>
    </location>
    <ligand>
        <name>Zn(2+)</name>
        <dbReference type="ChEBI" id="CHEBI:29105"/>
        <note>catalytic</note>
    </ligand>
</feature>
<dbReference type="Pfam" id="PF00383">
    <property type="entry name" value="dCMP_cyt_deam_1"/>
    <property type="match status" value="1"/>
</dbReference>
<feature type="binding site" evidence="8">
    <location>
        <position position="70"/>
    </location>
    <ligand>
        <name>Zn(2+)</name>
        <dbReference type="ChEBI" id="CHEBI:29105"/>
        <note>catalytic</note>
    </ligand>
</feature>
<dbReference type="HAMAP" id="MF_00972">
    <property type="entry name" value="tRNA_aden_deaminase"/>
    <property type="match status" value="1"/>
</dbReference>
<comment type="caution">
    <text evidence="10">The sequence shown here is derived from an EMBL/GenBank/DDBJ whole genome shotgun (WGS) entry which is preliminary data.</text>
</comment>
<dbReference type="EC" id="3.5.4.33" evidence="8"/>
<keyword evidence="6 8" id="KW-0862">Zinc</keyword>
<dbReference type="InterPro" id="IPR016193">
    <property type="entry name" value="Cytidine_deaminase-like"/>
</dbReference>
<reference evidence="10 11" key="1">
    <citation type="submission" date="2018-10" db="EMBL/GenBank/DDBJ databases">
        <title>New species genome.</title>
        <authorList>
            <person name="Li Y."/>
        </authorList>
    </citation>
    <scope>NUCLEOTIDE SEQUENCE [LARGE SCALE GENOMIC DNA]</scope>
    <source>
        <strain evidence="10 11">L6_4B</strain>
    </source>
</reference>
<keyword evidence="4 8" id="KW-0479">Metal-binding</keyword>
<feature type="binding site" evidence="8">
    <location>
        <position position="100"/>
    </location>
    <ligand>
        <name>Zn(2+)</name>
        <dbReference type="ChEBI" id="CHEBI:29105"/>
        <note>catalytic</note>
    </ligand>
</feature>
<comment type="cofactor">
    <cofactor evidence="8">
        <name>Zn(2+)</name>
        <dbReference type="ChEBI" id="CHEBI:29105"/>
    </cofactor>
    <text evidence="8">Binds 1 zinc ion per subunit.</text>
</comment>
<dbReference type="CDD" id="cd01285">
    <property type="entry name" value="nucleoside_deaminase"/>
    <property type="match status" value="1"/>
</dbReference>
<evidence type="ECO:0000256" key="7">
    <source>
        <dbReference type="ARBA" id="ARBA00048045"/>
    </source>
</evidence>
<dbReference type="OrthoDB" id="9802676at2"/>
<feature type="domain" description="CMP/dCMP-type deaminase" evidence="9">
    <location>
        <begin position="19"/>
        <end position="130"/>
    </location>
</feature>
<dbReference type="Proteomes" id="UP000274511">
    <property type="component" value="Unassembled WGS sequence"/>
</dbReference>
<dbReference type="NCBIfam" id="NF008113">
    <property type="entry name" value="PRK10860.1"/>
    <property type="match status" value="1"/>
</dbReference>
<dbReference type="PROSITE" id="PS51747">
    <property type="entry name" value="CYT_DCMP_DEAMINASES_2"/>
    <property type="match status" value="1"/>
</dbReference>
<dbReference type="PANTHER" id="PTHR11079">
    <property type="entry name" value="CYTOSINE DEAMINASE FAMILY MEMBER"/>
    <property type="match status" value="1"/>
</dbReference>
<dbReference type="PANTHER" id="PTHR11079:SF202">
    <property type="entry name" value="TRNA-SPECIFIC ADENOSINE DEAMINASE"/>
    <property type="match status" value="1"/>
</dbReference>
<evidence type="ECO:0000256" key="4">
    <source>
        <dbReference type="ARBA" id="ARBA00022723"/>
    </source>
</evidence>
<dbReference type="FunFam" id="3.40.140.10:FF:000005">
    <property type="entry name" value="tRNA-specific adenosine deaminase"/>
    <property type="match status" value="1"/>
</dbReference>
<dbReference type="GO" id="GO:0008270">
    <property type="term" value="F:zinc ion binding"/>
    <property type="evidence" value="ECO:0007669"/>
    <property type="project" value="UniProtKB-UniRule"/>
</dbReference>
<dbReference type="STRING" id="1172565.AU508_01645"/>
<evidence type="ECO:0000256" key="8">
    <source>
        <dbReference type="HAMAP-Rule" id="MF_00972"/>
    </source>
</evidence>
<dbReference type="SUPFAM" id="SSF53927">
    <property type="entry name" value="Cytidine deaminase-like"/>
    <property type="match status" value="1"/>
</dbReference>